<evidence type="ECO:0000256" key="1">
    <source>
        <dbReference type="SAM" id="Phobius"/>
    </source>
</evidence>
<evidence type="ECO:0000313" key="3">
    <source>
        <dbReference type="Proteomes" id="UP000078263"/>
    </source>
</evidence>
<keyword evidence="1" id="KW-1133">Transmembrane helix</keyword>
<feature type="transmembrane region" description="Helical" evidence="1">
    <location>
        <begin position="20"/>
        <end position="44"/>
    </location>
</feature>
<dbReference type="NCBIfam" id="NF011307">
    <property type="entry name" value="PRK14716.1-5"/>
    <property type="match status" value="1"/>
</dbReference>
<reference evidence="2 3" key="1">
    <citation type="submission" date="2016-05" db="EMBL/GenBank/DDBJ databases">
        <title>Compelete Genome Sequence of Bacteriochlorophyll-Synthesizing Bacterium Porphyrobacter neustonensis DSM 9434.</title>
        <authorList>
            <person name="Shi X.-L."/>
            <person name="Wu Y.-H."/>
            <person name="Cheng H."/>
            <person name="Xu L."/>
            <person name="Zhang X.-Q."/>
            <person name="Wang C.-S."/>
            <person name="Xu X.-W."/>
        </authorList>
    </citation>
    <scope>NUCLEOTIDE SEQUENCE [LARGE SCALE GENOMIC DNA]</scope>
    <source>
        <strain evidence="2 3">DSM 9434</strain>
    </source>
</reference>
<keyword evidence="1" id="KW-0472">Membrane</keyword>
<feature type="transmembrane region" description="Helical" evidence="1">
    <location>
        <begin position="390"/>
        <end position="407"/>
    </location>
</feature>
<evidence type="ECO:0008006" key="4">
    <source>
        <dbReference type="Google" id="ProtNLM"/>
    </source>
</evidence>
<dbReference type="Gene3D" id="3.90.550.10">
    <property type="entry name" value="Spore Coat Polysaccharide Biosynthesis Protein SpsA, Chain A"/>
    <property type="match status" value="1"/>
</dbReference>
<dbReference type="Proteomes" id="UP000078263">
    <property type="component" value="Chromosome"/>
</dbReference>
<dbReference type="AlphaFoldDB" id="A0A192D1R0"/>
<dbReference type="Pfam" id="PF13641">
    <property type="entry name" value="Glyco_tranf_2_3"/>
    <property type="match status" value="1"/>
</dbReference>
<dbReference type="STRING" id="1112.A9D12_01780"/>
<keyword evidence="1" id="KW-0812">Transmembrane</keyword>
<dbReference type="OrthoDB" id="5294733at2"/>
<protein>
    <recommendedName>
        <fullName evidence="4">Glycosyltransferase 2-like domain-containing protein</fullName>
    </recommendedName>
</protein>
<keyword evidence="3" id="KW-1185">Reference proteome</keyword>
<sequence length="478" mass="51985">MSFAEPSLWQGLTLLQHELLLFAGVFFLVGALDDLVVDAVWLWLRLSGRNVTARRSRVALRGQPLSGPVAVLVPAWHEAAVIGQTIRHLLSAWPQQQLRLYIGCYRNDPATLAAAMAAAHGDPRVRLVIHAKNGPTTKADCLNRLFAALALDEARNGGRFGMLVFHDAEDVVDSGALGLLDEAIGQRADFVQLPVEPLVPYHQDFWGRHIGAHYCEEFTESHGKAMVVRDALGAALPGAGVGCAASRRALDWLVARHLAEGGHEALPFASDSLTEDYELGLAIAAAGGRCRFIRARGEDDRLIATRAFFPHRFDNVVRQKARWVLGISLQGWDRVGWGGGVREHWMRARDRRGPFTALVLLAGYLLVVLTAFLGAVALAGVAPPMPLSPLLRAVLTANAVAFAWRLVMRFAFTAREYGMVEGLFAVLRLPLANVIAIISGRRAIFAYISTLKGAAAVWDKTEHEAHPAGNGLLRPVSS</sequence>
<dbReference type="InterPro" id="IPR029044">
    <property type="entry name" value="Nucleotide-diphossugar_trans"/>
</dbReference>
<dbReference type="RefSeq" id="WP_068349225.1">
    <property type="nucleotide sequence ID" value="NZ_CP016033.1"/>
</dbReference>
<dbReference type="KEGG" id="pns:A9D12_01780"/>
<name>A0A192D1R0_9SPHN</name>
<organism evidence="2 3">
    <name type="scientific">Erythrobacter neustonensis</name>
    <dbReference type="NCBI Taxonomy" id="1112"/>
    <lineage>
        <taxon>Bacteria</taxon>
        <taxon>Pseudomonadati</taxon>
        <taxon>Pseudomonadota</taxon>
        <taxon>Alphaproteobacteria</taxon>
        <taxon>Sphingomonadales</taxon>
        <taxon>Erythrobacteraceae</taxon>
        <taxon>Erythrobacter/Porphyrobacter group</taxon>
        <taxon>Erythrobacter</taxon>
    </lineage>
</organism>
<accession>A0A192D1R0</accession>
<proteinExistence type="predicted"/>
<gene>
    <name evidence="2" type="ORF">A9D12_01780</name>
</gene>
<dbReference type="SUPFAM" id="SSF53448">
    <property type="entry name" value="Nucleotide-diphospho-sugar transferases"/>
    <property type="match status" value="1"/>
</dbReference>
<feature type="transmembrane region" description="Helical" evidence="1">
    <location>
        <begin position="355"/>
        <end position="378"/>
    </location>
</feature>
<evidence type="ECO:0000313" key="2">
    <source>
        <dbReference type="EMBL" id="ANK11882.1"/>
    </source>
</evidence>
<dbReference type="EMBL" id="CP016033">
    <property type="protein sequence ID" value="ANK11882.1"/>
    <property type="molecule type" value="Genomic_DNA"/>
</dbReference>